<feature type="transmembrane region" description="Helical" evidence="1">
    <location>
        <begin position="41"/>
        <end position="60"/>
    </location>
</feature>
<name>A0A4R8C290_9ACTN</name>
<evidence type="ECO:0000313" key="2">
    <source>
        <dbReference type="EMBL" id="TDW65905.1"/>
    </source>
</evidence>
<keyword evidence="3" id="KW-1185">Reference proteome</keyword>
<feature type="transmembrane region" description="Helical" evidence="1">
    <location>
        <begin position="67"/>
        <end position="86"/>
    </location>
</feature>
<dbReference type="Proteomes" id="UP000295146">
    <property type="component" value="Unassembled WGS sequence"/>
</dbReference>
<evidence type="ECO:0008006" key="4">
    <source>
        <dbReference type="Google" id="ProtNLM"/>
    </source>
</evidence>
<comment type="caution">
    <text evidence="2">The sequence shown here is derived from an EMBL/GenBank/DDBJ whole genome shotgun (WGS) entry which is preliminary data.</text>
</comment>
<keyword evidence="1" id="KW-0812">Transmembrane</keyword>
<feature type="transmembrane region" description="Helical" evidence="1">
    <location>
        <begin position="92"/>
        <end position="113"/>
    </location>
</feature>
<keyword evidence="1" id="KW-0472">Membrane</keyword>
<dbReference type="RefSeq" id="WP_202871885.1">
    <property type="nucleotide sequence ID" value="NZ_SODP01000003.1"/>
</dbReference>
<proteinExistence type="predicted"/>
<keyword evidence="1" id="KW-1133">Transmembrane helix</keyword>
<reference evidence="2 3" key="1">
    <citation type="submission" date="2019-03" db="EMBL/GenBank/DDBJ databases">
        <title>Genomic Encyclopedia of Type Strains, Phase III (KMG-III): the genomes of soil and plant-associated and newly described type strains.</title>
        <authorList>
            <person name="Whitman W."/>
        </authorList>
    </citation>
    <scope>NUCLEOTIDE SEQUENCE [LARGE SCALE GENOMIC DNA]</scope>
    <source>
        <strain evidence="2 3">VKM Ac-2573</strain>
    </source>
</reference>
<organism evidence="2 3">
    <name type="scientific">Kribbella pratensis</name>
    <dbReference type="NCBI Taxonomy" id="2512112"/>
    <lineage>
        <taxon>Bacteria</taxon>
        <taxon>Bacillati</taxon>
        <taxon>Actinomycetota</taxon>
        <taxon>Actinomycetes</taxon>
        <taxon>Propionibacteriales</taxon>
        <taxon>Kribbellaceae</taxon>
        <taxon>Kribbella</taxon>
    </lineage>
</organism>
<protein>
    <recommendedName>
        <fullName evidence="4">Integral membrane protein</fullName>
    </recommendedName>
</protein>
<evidence type="ECO:0000313" key="3">
    <source>
        <dbReference type="Proteomes" id="UP000295146"/>
    </source>
</evidence>
<dbReference type="AlphaFoldDB" id="A0A4R8C290"/>
<gene>
    <name evidence="2" type="ORF">EV653_5920</name>
</gene>
<sequence>MKALTVLRVVAGLHAVAICLQPVFAGIYLDGSPAGLRMHEPTGLAIVFLGLAQLLAATIWWRSGGRWQAAAVSLLIWVGEVVQVSMGYSRQLAIHIPLGIALVASTVALAIWINRQRVTSRQTDRQRVAA</sequence>
<evidence type="ECO:0000256" key="1">
    <source>
        <dbReference type="SAM" id="Phobius"/>
    </source>
</evidence>
<accession>A0A4R8C290</accession>
<dbReference type="EMBL" id="SODP01000003">
    <property type="protein sequence ID" value="TDW65905.1"/>
    <property type="molecule type" value="Genomic_DNA"/>
</dbReference>